<gene>
    <name evidence="11" type="ORF">JD844_015566</name>
</gene>
<protein>
    <recommendedName>
        <fullName evidence="10">G-protein coupled receptors family 1 profile domain-containing protein</fullName>
    </recommendedName>
</protein>
<evidence type="ECO:0000256" key="7">
    <source>
        <dbReference type="ARBA" id="ARBA00023224"/>
    </source>
</evidence>
<feature type="transmembrane region" description="Helical" evidence="9">
    <location>
        <begin position="261"/>
        <end position="283"/>
    </location>
</feature>
<evidence type="ECO:0000256" key="3">
    <source>
        <dbReference type="ARBA" id="ARBA00022989"/>
    </source>
</evidence>
<dbReference type="Pfam" id="PF00001">
    <property type="entry name" value="7tm_1"/>
    <property type="match status" value="1"/>
</dbReference>
<dbReference type="PROSITE" id="PS00237">
    <property type="entry name" value="G_PROTEIN_RECEP_F1_1"/>
    <property type="match status" value="1"/>
</dbReference>
<dbReference type="InterPro" id="IPR017452">
    <property type="entry name" value="GPCR_Rhodpsn_7TM"/>
</dbReference>
<feature type="transmembrane region" description="Helical" evidence="9">
    <location>
        <begin position="109"/>
        <end position="130"/>
    </location>
</feature>
<evidence type="ECO:0000313" key="11">
    <source>
        <dbReference type="EMBL" id="KAH0617406.1"/>
    </source>
</evidence>
<evidence type="ECO:0000256" key="2">
    <source>
        <dbReference type="ARBA" id="ARBA00022692"/>
    </source>
</evidence>
<feature type="domain" description="G-protein coupled receptors family 1 profile" evidence="10">
    <location>
        <begin position="89"/>
        <end position="314"/>
    </location>
</feature>
<dbReference type="SUPFAM" id="SSF81321">
    <property type="entry name" value="Family A G protein-coupled receptor-like"/>
    <property type="match status" value="1"/>
</dbReference>
<keyword evidence="6 8" id="KW-0675">Receptor</keyword>
<evidence type="ECO:0000256" key="4">
    <source>
        <dbReference type="ARBA" id="ARBA00023040"/>
    </source>
</evidence>
<comment type="caution">
    <text evidence="11">The sequence shown here is derived from an EMBL/GenBank/DDBJ whole genome shotgun (WGS) entry which is preliminary data.</text>
</comment>
<keyword evidence="7 8" id="KW-0807">Transducer</keyword>
<evidence type="ECO:0000256" key="1">
    <source>
        <dbReference type="ARBA" id="ARBA00004141"/>
    </source>
</evidence>
<dbReference type="Gene3D" id="1.20.1070.10">
    <property type="entry name" value="Rhodopsin 7-helix transmembrane proteins"/>
    <property type="match status" value="1"/>
</dbReference>
<reference evidence="11 12" key="1">
    <citation type="journal article" date="2022" name="Gigascience">
        <title>A chromosome-level genome assembly and annotation of the desert horned lizard, Phrynosoma platyrhinos, provides insight into chromosomal rearrangements among reptiles.</title>
        <authorList>
            <person name="Koochekian N."/>
            <person name="Ascanio A."/>
            <person name="Farleigh K."/>
            <person name="Card D.C."/>
            <person name="Schield D.R."/>
            <person name="Castoe T.A."/>
            <person name="Jezkova T."/>
        </authorList>
    </citation>
    <scope>NUCLEOTIDE SEQUENCE [LARGE SCALE GENOMIC DNA]</scope>
    <source>
        <strain evidence="11">NK-2021</strain>
    </source>
</reference>
<comment type="similarity">
    <text evidence="8">Belongs to the G-protein coupled receptor 1 family.</text>
</comment>
<keyword evidence="3 9" id="KW-1133">Transmembrane helix</keyword>
<dbReference type="PRINTS" id="PR02108">
    <property type="entry name" value="MRGPCRFAMILY"/>
</dbReference>
<evidence type="ECO:0000256" key="9">
    <source>
        <dbReference type="SAM" id="Phobius"/>
    </source>
</evidence>
<feature type="transmembrane region" description="Helical" evidence="9">
    <location>
        <begin position="189"/>
        <end position="212"/>
    </location>
</feature>
<dbReference type="EMBL" id="JAIPUX010005289">
    <property type="protein sequence ID" value="KAH0617406.1"/>
    <property type="molecule type" value="Genomic_DNA"/>
</dbReference>
<proteinExistence type="inferred from homology"/>
<feature type="transmembrane region" description="Helical" evidence="9">
    <location>
        <begin position="295"/>
        <end position="317"/>
    </location>
</feature>
<evidence type="ECO:0000313" key="12">
    <source>
        <dbReference type="Proteomes" id="UP000826234"/>
    </source>
</evidence>
<accession>A0ABQ7SJB7</accession>
<keyword evidence="4 8" id="KW-0297">G-protein coupled receptor</keyword>
<dbReference type="InterPro" id="IPR026234">
    <property type="entry name" value="MRGPCRFAMILY"/>
</dbReference>
<organism evidence="11 12">
    <name type="scientific">Phrynosoma platyrhinos</name>
    <name type="common">Desert horned lizard</name>
    <dbReference type="NCBI Taxonomy" id="52577"/>
    <lineage>
        <taxon>Eukaryota</taxon>
        <taxon>Metazoa</taxon>
        <taxon>Chordata</taxon>
        <taxon>Craniata</taxon>
        <taxon>Vertebrata</taxon>
        <taxon>Euteleostomi</taxon>
        <taxon>Lepidosauria</taxon>
        <taxon>Squamata</taxon>
        <taxon>Bifurcata</taxon>
        <taxon>Unidentata</taxon>
        <taxon>Episquamata</taxon>
        <taxon>Toxicofera</taxon>
        <taxon>Iguania</taxon>
        <taxon>Phrynosomatidae</taxon>
        <taxon>Phrynosomatinae</taxon>
        <taxon>Phrynosoma</taxon>
    </lineage>
</organism>
<feature type="transmembrane region" description="Helical" evidence="9">
    <location>
        <begin position="70"/>
        <end position="97"/>
    </location>
</feature>
<dbReference type="PROSITE" id="PS50262">
    <property type="entry name" value="G_PROTEIN_RECEP_F1_2"/>
    <property type="match status" value="1"/>
</dbReference>
<dbReference type="PANTHER" id="PTHR11334">
    <property type="entry name" value="MAS-RELATED G-PROTEIN COUPLED RECEPTOR"/>
    <property type="match status" value="1"/>
</dbReference>
<dbReference type="PANTHER" id="PTHR11334:SF69">
    <property type="entry name" value="G-PROTEIN COUPLED RECEPTORS FAMILY 1 PROFILE DOMAIN-CONTAINING PROTEIN"/>
    <property type="match status" value="1"/>
</dbReference>
<dbReference type="InterPro" id="IPR000276">
    <property type="entry name" value="GPCR_Rhodpsn"/>
</dbReference>
<evidence type="ECO:0000259" key="10">
    <source>
        <dbReference type="PROSITE" id="PS50262"/>
    </source>
</evidence>
<sequence length="356" mass="39915">MHSPPYSDVVKLWKSYEEISNLLPHPVMNMNNYSGSADSGNSLSAYPGLNRSTAIGHPINSTNDLFSDSVITIVINSFVVITCFLGLLGNGMVIWLLGFHMKRNPFTTFILNLSIADFGVLIFLTISNALGMLVDQYGRINIVSLFFLIFLELFFVTYSTSQFLLAAISIDRCVAVLFPLWHRCHRPPCLSTIVCTLIWILSFLLSGIHFTLHRTKSFGNSPLLYPLILNVVLCAPIMVASTLTLMIHVWCKSEHHQRGKLVTAILLALLFFLIFALPLNVFYITHHYHASLSSLMGTGFACASLNSSINPLIYFLVGRRQKKGQPRVSMKVALQRVFKDKHDHTEKQNTTSETCI</sequence>
<comment type="subcellular location">
    <subcellularLocation>
        <location evidence="1">Membrane</location>
        <topology evidence="1">Multi-pass membrane protein</topology>
    </subcellularLocation>
</comment>
<keyword evidence="12" id="KW-1185">Reference proteome</keyword>
<feature type="transmembrane region" description="Helical" evidence="9">
    <location>
        <begin position="224"/>
        <end position="249"/>
    </location>
</feature>
<name>A0ABQ7SJB7_PHRPL</name>
<evidence type="ECO:0000256" key="5">
    <source>
        <dbReference type="ARBA" id="ARBA00023136"/>
    </source>
</evidence>
<keyword evidence="2 8" id="KW-0812">Transmembrane</keyword>
<evidence type="ECO:0000256" key="8">
    <source>
        <dbReference type="RuleBase" id="RU000688"/>
    </source>
</evidence>
<dbReference type="PRINTS" id="PR00237">
    <property type="entry name" value="GPCRRHODOPSN"/>
</dbReference>
<dbReference type="Proteomes" id="UP000826234">
    <property type="component" value="Unassembled WGS sequence"/>
</dbReference>
<keyword evidence="5 9" id="KW-0472">Membrane</keyword>
<feature type="transmembrane region" description="Helical" evidence="9">
    <location>
        <begin position="142"/>
        <end position="168"/>
    </location>
</feature>
<evidence type="ECO:0000256" key="6">
    <source>
        <dbReference type="ARBA" id="ARBA00023170"/>
    </source>
</evidence>